<feature type="region of interest" description="Disordered" evidence="1">
    <location>
        <begin position="250"/>
        <end position="282"/>
    </location>
</feature>
<feature type="signal peptide" evidence="2">
    <location>
        <begin position="1"/>
        <end position="34"/>
    </location>
</feature>
<proteinExistence type="predicted"/>
<dbReference type="Gene3D" id="2.50.20.10">
    <property type="entry name" value="Lipoprotein localisation LolA/LolB/LppX"/>
    <property type="match status" value="1"/>
</dbReference>
<dbReference type="PANTHER" id="PTHR37507">
    <property type="entry name" value="SPORULATION PROTEIN YDCC"/>
    <property type="match status" value="1"/>
</dbReference>
<dbReference type="Proteomes" id="UP000758168">
    <property type="component" value="Unassembled WGS sequence"/>
</dbReference>
<name>A0ABS4Z648_9ACTN</name>
<dbReference type="PANTHER" id="PTHR37507:SF2">
    <property type="entry name" value="SPORULATION PROTEIN YDCC"/>
    <property type="match status" value="1"/>
</dbReference>
<evidence type="ECO:0000256" key="1">
    <source>
        <dbReference type="SAM" id="MobiDB-lite"/>
    </source>
</evidence>
<comment type="caution">
    <text evidence="3">The sequence shown here is derived from an EMBL/GenBank/DDBJ whole genome shotgun (WGS) entry which is preliminary data.</text>
</comment>
<dbReference type="InterPro" id="IPR052944">
    <property type="entry name" value="Sporulation_related"/>
</dbReference>
<gene>
    <name evidence="3" type="ORF">JOF54_001436</name>
</gene>
<dbReference type="RefSeq" id="WP_210054286.1">
    <property type="nucleotide sequence ID" value="NZ_BAAAMH010000015.1"/>
</dbReference>
<keyword evidence="2" id="KW-0732">Signal</keyword>
<dbReference type="InterPro" id="IPR006311">
    <property type="entry name" value="TAT_signal"/>
</dbReference>
<reference evidence="3 4" key="1">
    <citation type="submission" date="2021-03" db="EMBL/GenBank/DDBJ databases">
        <title>Sequencing the genomes of 1000 actinobacteria strains.</title>
        <authorList>
            <person name="Klenk H.-P."/>
        </authorList>
    </citation>
    <scope>NUCLEOTIDE SEQUENCE [LARGE SCALE GENOMIC DNA]</scope>
    <source>
        <strain evidence="3 4">DSM 12936</strain>
    </source>
</reference>
<evidence type="ECO:0000313" key="3">
    <source>
        <dbReference type="EMBL" id="MBP2416514.1"/>
    </source>
</evidence>
<dbReference type="InterPro" id="IPR029046">
    <property type="entry name" value="LolA/LolB/LppX"/>
</dbReference>
<organism evidence="3 4">
    <name type="scientific">Microlunatus capsulatus</name>
    <dbReference type="NCBI Taxonomy" id="99117"/>
    <lineage>
        <taxon>Bacteria</taxon>
        <taxon>Bacillati</taxon>
        <taxon>Actinomycetota</taxon>
        <taxon>Actinomycetes</taxon>
        <taxon>Propionibacteriales</taxon>
        <taxon>Propionibacteriaceae</taxon>
        <taxon>Microlunatus</taxon>
    </lineage>
</organism>
<keyword evidence="3" id="KW-0449">Lipoprotein</keyword>
<dbReference type="EMBL" id="JAGIOB010000001">
    <property type="protein sequence ID" value="MBP2416514.1"/>
    <property type="molecule type" value="Genomic_DNA"/>
</dbReference>
<evidence type="ECO:0000313" key="4">
    <source>
        <dbReference type="Proteomes" id="UP000758168"/>
    </source>
</evidence>
<feature type="chain" id="PRO_5046189106" evidence="2">
    <location>
        <begin position="35"/>
        <end position="366"/>
    </location>
</feature>
<dbReference type="SUPFAM" id="SSF89392">
    <property type="entry name" value="Prokaryotic lipoproteins and lipoprotein localization factors"/>
    <property type="match status" value="1"/>
</dbReference>
<keyword evidence="4" id="KW-1185">Reference proteome</keyword>
<accession>A0ABS4Z648</accession>
<evidence type="ECO:0000256" key="2">
    <source>
        <dbReference type="SAM" id="SignalP"/>
    </source>
</evidence>
<dbReference type="PROSITE" id="PS51318">
    <property type="entry name" value="TAT"/>
    <property type="match status" value="1"/>
</dbReference>
<sequence length="366" mass="37217">MQILTRRPALRWIAPVALALAVGGTGIVAATADADPKLAPKTAEQLLVDLQGSDVAGLSGTVVQKAELGLPALPAMGGGADASQLTSLLSGSHTLRVWYDGPDKARFALLDDDLGETDVIVSGRDLWTWSSQDNEATHATLPAEPAAGERPSRPGVPTTPQEAAKTVLDAIGPSTVVSTDSAVEVADRPARELVLAPTDDRSLISQVRIAVDDATSAPLRVQVLGEDAATVAEIGFTAVDFSAPDAGQFSFNPPPGAEVTEKGALDAPAPREPGTADREAAEAAKASTRVVGEGWTTVVVSKLPASSTDAASGQLGTVLATLPTVSGSWGSGKLLAGTAFSAVLTDDGRVAVGAVAPQLLYDALAR</sequence>
<protein>
    <submittedName>
        <fullName evidence="3">Outer membrane lipoprotein-sorting protein</fullName>
    </submittedName>
</protein>